<comment type="similarity">
    <text evidence="2">Belongs to the IMPACT family.</text>
</comment>
<dbReference type="GO" id="GO:0005737">
    <property type="term" value="C:cytoplasm"/>
    <property type="evidence" value="ECO:0007669"/>
    <property type="project" value="UniProtKB-SubCell"/>
</dbReference>
<dbReference type="SUPFAM" id="SSF54495">
    <property type="entry name" value="UBC-like"/>
    <property type="match status" value="1"/>
</dbReference>
<dbReference type="OrthoDB" id="69641at2759"/>
<dbReference type="InterPro" id="IPR006575">
    <property type="entry name" value="RWD_dom"/>
</dbReference>
<dbReference type="InterPro" id="IPR023582">
    <property type="entry name" value="Impact"/>
</dbReference>
<dbReference type="InterPro" id="IPR020568">
    <property type="entry name" value="Ribosomal_Su5_D2-typ_SF"/>
</dbReference>
<dbReference type="GO" id="GO:0140469">
    <property type="term" value="P:GCN2-mediated signaling"/>
    <property type="evidence" value="ECO:0007669"/>
    <property type="project" value="TreeGrafter"/>
</dbReference>
<evidence type="ECO:0000256" key="6">
    <source>
        <dbReference type="ARBA" id="ARBA00023016"/>
    </source>
</evidence>
<protein>
    <recommendedName>
        <fullName evidence="7">RWD domain-containing protein</fullName>
    </recommendedName>
</protein>
<sequence length="367" mass="40148">MTASTVEQLILELQNDGESEQLALELQGKCLLAVLSHLTLSSITALQSIYSEEDAIVIWKPEPSMPMSSASPKTVQIYACVYSLSPPHDTVEFRLLVSVPPTYPASSPPQLQLLSRYIGPFQVDAELFATVLKTYMSTGRVEFVPGEVAIFDGIENVREAIQQWYEEHRNAATAAELQREDERAHALSESDTSQESTATDAIGTLNLSDTAGKPEFAVKLPDGVQVFSSEPVHDRKSTFIGHACAITHPFQVPIVLAHLLEDKNIARATHPVINAWRCEVDGILHNGNDDDGETAAGSRLAHLLQILDLKGILVVVTRYFGGIHLHGDRFRHINSVARAALEEGGFLDGPEDLKRNARTGAKAKRKA</sequence>
<name>A0A0C2XJZ5_SERVB</name>
<dbReference type="Pfam" id="PF05773">
    <property type="entry name" value="RWD"/>
    <property type="match status" value="1"/>
</dbReference>
<dbReference type="Pfam" id="PF01205">
    <property type="entry name" value="Impact_N"/>
    <property type="match status" value="1"/>
</dbReference>
<dbReference type="Gene3D" id="3.10.110.10">
    <property type="entry name" value="Ubiquitin Conjugating Enzyme"/>
    <property type="match status" value="1"/>
</dbReference>
<keyword evidence="4" id="KW-0678">Repressor</keyword>
<keyword evidence="3" id="KW-0963">Cytoplasm</keyword>
<dbReference type="InterPro" id="IPR016135">
    <property type="entry name" value="UBQ-conjugating_enzyme/RWD"/>
</dbReference>
<organism evidence="8 9">
    <name type="scientific">Serendipita vermifera MAFF 305830</name>
    <dbReference type="NCBI Taxonomy" id="933852"/>
    <lineage>
        <taxon>Eukaryota</taxon>
        <taxon>Fungi</taxon>
        <taxon>Dikarya</taxon>
        <taxon>Basidiomycota</taxon>
        <taxon>Agaricomycotina</taxon>
        <taxon>Agaricomycetes</taxon>
        <taxon>Sebacinales</taxon>
        <taxon>Serendipitaceae</taxon>
        <taxon>Serendipita</taxon>
    </lineage>
</organism>
<reference evidence="9" key="2">
    <citation type="submission" date="2015-01" db="EMBL/GenBank/DDBJ databases">
        <title>Evolutionary Origins and Diversification of the Mycorrhizal Mutualists.</title>
        <authorList>
            <consortium name="DOE Joint Genome Institute"/>
            <consortium name="Mycorrhizal Genomics Consortium"/>
            <person name="Kohler A."/>
            <person name="Kuo A."/>
            <person name="Nagy L.G."/>
            <person name="Floudas D."/>
            <person name="Copeland A."/>
            <person name="Barry K.W."/>
            <person name="Cichocki N."/>
            <person name="Veneault-Fourrey C."/>
            <person name="LaButti K."/>
            <person name="Lindquist E.A."/>
            <person name="Lipzen A."/>
            <person name="Lundell T."/>
            <person name="Morin E."/>
            <person name="Murat C."/>
            <person name="Riley R."/>
            <person name="Ohm R."/>
            <person name="Sun H."/>
            <person name="Tunlid A."/>
            <person name="Henrissat B."/>
            <person name="Grigoriev I.V."/>
            <person name="Hibbett D.S."/>
            <person name="Martin F."/>
        </authorList>
    </citation>
    <scope>NUCLEOTIDE SEQUENCE [LARGE SCALE GENOMIC DNA]</scope>
    <source>
        <strain evidence="9">MAFF 305830</strain>
    </source>
</reference>
<dbReference type="InterPro" id="IPR001498">
    <property type="entry name" value="Impact_N"/>
</dbReference>
<dbReference type="SUPFAM" id="SSF54211">
    <property type="entry name" value="Ribosomal protein S5 domain 2-like"/>
    <property type="match status" value="1"/>
</dbReference>
<accession>A0A0C2XJZ5</accession>
<evidence type="ECO:0000256" key="4">
    <source>
        <dbReference type="ARBA" id="ARBA00022491"/>
    </source>
</evidence>
<dbReference type="Gene3D" id="3.30.230.30">
    <property type="entry name" value="Impact, N-terminal domain"/>
    <property type="match status" value="1"/>
</dbReference>
<dbReference type="EMBL" id="KN824288">
    <property type="protein sequence ID" value="KIM29382.1"/>
    <property type="molecule type" value="Genomic_DNA"/>
</dbReference>
<reference evidence="8 9" key="1">
    <citation type="submission" date="2014-04" db="EMBL/GenBank/DDBJ databases">
        <authorList>
            <consortium name="DOE Joint Genome Institute"/>
            <person name="Kuo A."/>
            <person name="Zuccaro A."/>
            <person name="Kohler A."/>
            <person name="Nagy L.G."/>
            <person name="Floudas D."/>
            <person name="Copeland A."/>
            <person name="Barry K.W."/>
            <person name="Cichocki N."/>
            <person name="Veneault-Fourrey C."/>
            <person name="LaButti K."/>
            <person name="Lindquist E.A."/>
            <person name="Lipzen A."/>
            <person name="Lundell T."/>
            <person name="Morin E."/>
            <person name="Murat C."/>
            <person name="Sun H."/>
            <person name="Tunlid A."/>
            <person name="Henrissat B."/>
            <person name="Grigoriev I.V."/>
            <person name="Hibbett D.S."/>
            <person name="Martin F."/>
            <person name="Nordberg H.P."/>
            <person name="Cantor M.N."/>
            <person name="Hua S.X."/>
        </authorList>
    </citation>
    <scope>NUCLEOTIDE SEQUENCE [LARGE SCALE GENOMIC DNA]</scope>
    <source>
        <strain evidence="8 9">MAFF 305830</strain>
    </source>
</reference>
<dbReference type="PANTHER" id="PTHR16301">
    <property type="entry name" value="IMPACT-RELATED"/>
    <property type="match status" value="1"/>
</dbReference>
<dbReference type="AlphaFoldDB" id="A0A0C2XJZ5"/>
<feature type="domain" description="RWD" evidence="7">
    <location>
        <begin position="41"/>
        <end position="164"/>
    </location>
</feature>
<dbReference type="PANTHER" id="PTHR16301:SF24">
    <property type="entry name" value="RWD DOMAIN-CONTAINING PROTEIN"/>
    <property type="match status" value="1"/>
</dbReference>
<evidence type="ECO:0000313" key="8">
    <source>
        <dbReference type="EMBL" id="KIM29382.1"/>
    </source>
</evidence>
<gene>
    <name evidence="8" type="ORF">M408DRAFT_67937</name>
</gene>
<evidence type="ECO:0000313" key="9">
    <source>
        <dbReference type="Proteomes" id="UP000054097"/>
    </source>
</evidence>
<evidence type="ECO:0000256" key="5">
    <source>
        <dbReference type="ARBA" id="ARBA00022845"/>
    </source>
</evidence>
<dbReference type="GO" id="GO:0006446">
    <property type="term" value="P:regulation of translational initiation"/>
    <property type="evidence" value="ECO:0007669"/>
    <property type="project" value="TreeGrafter"/>
</dbReference>
<keyword evidence="9" id="KW-1185">Reference proteome</keyword>
<keyword evidence="5" id="KW-0810">Translation regulation</keyword>
<dbReference type="Proteomes" id="UP000054097">
    <property type="component" value="Unassembled WGS sequence"/>
</dbReference>
<evidence type="ECO:0000256" key="3">
    <source>
        <dbReference type="ARBA" id="ARBA00022490"/>
    </source>
</evidence>
<evidence type="ECO:0000256" key="1">
    <source>
        <dbReference type="ARBA" id="ARBA00004496"/>
    </source>
</evidence>
<proteinExistence type="inferred from homology"/>
<dbReference type="PROSITE" id="PS50908">
    <property type="entry name" value="RWD"/>
    <property type="match status" value="1"/>
</dbReference>
<dbReference type="STRING" id="933852.A0A0C2XJZ5"/>
<keyword evidence="6" id="KW-0346">Stress response</keyword>
<evidence type="ECO:0000259" key="7">
    <source>
        <dbReference type="PROSITE" id="PS50908"/>
    </source>
</evidence>
<comment type="subcellular location">
    <subcellularLocation>
        <location evidence="1">Cytoplasm</location>
    </subcellularLocation>
</comment>
<evidence type="ECO:0000256" key="2">
    <source>
        <dbReference type="ARBA" id="ARBA00007665"/>
    </source>
</evidence>
<dbReference type="HOGENOM" id="CLU_045276_0_0_1"/>
<dbReference type="InterPro" id="IPR036956">
    <property type="entry name" value="Impact_N_sf"/>
</dbReference>